<proteinExistence type="predicted"/>
<dbReference type="RefSeq" id="WP_088256483.1">
    <property type="nucleotide sequence ID" value="NZ_NIDE01000008.1"/>
</dbReference>
<dbReference type="PANTHER" id="PTHR37326:SF1">
    <property type="entry name" value="BLL3975 PROTEIN"/>
    <property type="match status" value="1"/>
</dbReference>
<dbReference type="Proteomes" id="UP000214646">
    <property type="component" value="Unassembled WGS sequence"/>
</dbReference>
<reference evidence="7" key="1">
    <citation type="submission" date="2017-06" db="EMBL/GenBank/DDBJ databases">
        <title>Genome analysis of Fimbriiglobus ruber SP5, the first member of the order Planctomycetales with confirmed chitinolytic capability.</title>
        <authorList>
            <person name="Ravin N.V."/>
            <person name="Rakitin A.L."/>
            <person name="Ivanova A.A."/>
            <person name="Beletsky A.V."/>
            <person name="Kulichevskaya I.S."/>
            <person name="Mardanov A.V."/>
            <person name="Dedysh S.N."/>
        </authorList>
    </citation>
    <scope>NUCLEOTIDE SEQUENCE [LARGE SCALE GENOMIC DNA]</scope>
    <source>
        <strain evidence="7">SP5</strain>
    </source>
</reference>
<keyword evidence="4" id="KW-0862">Zinc</keyword>
<dbReference type="EMBL" id="NIDE01000008">
    <property type="protein sequence ID" value="OWK40586.1"/>
    <property type="molecule type" value="Genomic_DNA"/>
</dbReference>
<organism evidence="6 7">
    <name type="scientific">Fimbriiglobus ruber</name>
    <dbReference type="NCBI Taxonomy" id="1908690"/>
    <lineage>
        <taxon>Bacteria</taxon>
        <taxon>Pseudomonadati</taxon>
        <taxon>Planctomycetota</taxon>
        <taxon>Planctomycetia</taxon>
        <taxon>Gemmatales</taxon>
        <taxon>Gemmataceae</taxon>
        <taxon>Fimbriiglobus</taxon>
    </lineage>
</organism>
<dbReference type="GO" id="GO:0046872">
    <property type="term" value="F:metal ion binding"/>
    <property type="evidence" value="ECO:0007669"/>
    <property type="project" value="UniProtKB-KW"/>
</dbReference>
<name>A0A225DSP0_9BACT</name>
<dbReference type="Gene3D" id="3.40.630.10">
    <property type="entry name" value="Zn peptidases"/>
    <property type="match status" value="1"/>
</dbReference>
<sequence length="342" mass="37494">MTRRTVRPEKLDLDSPGRRDYWLALEHDSIWGDHLIPLTVFVGPKAKDGEGLVAFGSNHGNEYEGPVAIKHLLREFKIEDVVGRIILIPVLNPAAFRAGTRESTLDDGVNLNRAFVPGAGTTPALAGITHRIAGFVREYIWPRVHVVLDLHSGGDVARFSICANYHPVDDPDLAHRIEDTARWFGTPSLMVYQNQTPGLLPSEAERLGKITVGTELGWGSAVCTDGVRYGRQGVRAAAINHGQMLGTIEPIDFHKAGTQRKLEMVDRECFTVAPFAGHYEPIIDCGNPVKAGQTVGLLHDFDHIDMDPWPAVAGVDGVVLAQAWRAPILRGQHIVVVARERA</sequence>
<dbReference type="PANTHER" id="PTHR37326">
    <property type="entry name" value="BLL3975 PROTEIN"/>
    <property type="match status" value="1"/>
</dbReference>
<dbReference type="GO" id="GO:0016788">
    <property type="term" value="F:hydrolase activity, acting on ester bonds"/>
    <property type="evidence" value="ECO:0007669"/>
    <property type="project" value="InterPro"/>
</dbReference>
<dbReference type="OrthoDB" id="9782876at2"/>
<evidence type="ECO:0000256" key="4">
    <source>
        <dbReference type="ARBA" id="ARBA00022833"/>
    </source>
</evidence>
<dbReference type="Pfam" id="PF24827">
    <property type="entry name" value="AstE_AspA_cat"/>
    <property type="match status" value="1"/>
</dbReference>
<dbReference type="AlphaFoldDB" id="A0A225DSP0"/>
<gene>
    <name evidence="6" type="ORF">FRUB_05505</name>
</gene>
<evidence type="ECO:0000256" key="1">
    <source>
        <dbReference type="ARBA" id="ARBA00001947"/>
    </source>
</evidence>
<accession>A0A225DSP0</accession>
<dbReference type="InterPro" id="IPR053138">
    <property type="entry name" value="N-alpha-Ac-DABA_deacetylase"/>
</dbReference>
<dbReference type="InterPro" id="IPR055438">
    <property type="entry name" value="AstE_AspA_cat"/>
</dbReference>
<keyword evidence="3" id="KW-0378">Hydrolase</keyword>
<comment type="caution">
    <text evidence="6">The sequence shown here is derived from an EMBL/GenBank/DDBJ whole genome shotgun (WGS) entry which is preliminary data.</text>
</comment>
<protein>
    <submittedName>
        <fullName evidence="6">Succinate dehydrogenase subunit</fullName>
    </submittedName>
</protein>
<comment type="cofactor">
    <cofactor evidence="1">
        <name>Zn(2+)</name>
        <dbReference type="ChEBI" id="CHEBI:29105"/>
    </cofactor>
</comment>
<evidence type="ECO:0000259" key="5">
    <source>
        <dbReference type="Pfam" id="PF24827"/>
    </source>
</evidence>
<keyword evidence="2" id="KW-0479">Metal-binding</keyword>
<dbReference type="SUPFAM" id="SSF53187">
    <property type="entry name" value="Zn-dependent exopeptidases"/>
    <property type="match status" value="1"/>
</dbReference>
<evidence type="ECO:0000313" key="7">
    <source>
        <dbReference type="Proteomes" id="UP000214646"/>
    </source>
</evidence>
<feature type="domain" description="Succinylglutamate desuccinylase/Aspartoacylase catalytic" evidence="5">
    <location>
        <begin position="51"/>
        <end position="236"/>
    </location>
</feature>
<keyword evidence="7" id="KW-1185">Reference proteome</keyword>
<evidence type="ECO:0000256" key="2">
    <source>
        <dbReference type="ARBA" id="ARBA00022723"/>
    </source>
</evidence>
<evidence type="ECO:0000256" key="3">
    <source>
        <dbReference type="ARBA" id="ARBA00022801"/>
    </source>
</evidence>
<evidence type="ECO:0000313" key="6">
    <source>
        <dbReference type="EMBL" id="OWK40586.1"/>
    </source>
</evidence>